<sequence length="150" mass="16130">MNWPPSQPSRFSVSTRPGKARQASLSIRPKNENGKELVVSSHIAAPSDVFCSVPGRLSLLSSTSKYKVTVAEVQRRLSPPECLNASLLGGVLRSWLACAGPTPTPTSFLSPSPMTVTAQSLVSVVWTRVEDLNTTTLSLLEPFRGRPGQI</sequence>
<evidence type="ECO:0000256" key="4">
    <source>
        <dbReference type="ARBA" id="ARBA00023125"/>
    </source>
</evidence>
<dbReference type="GO" id="GO:0000977">
    <property type="term" value="F:RNA polymerase II transcription regulatory region sequence-specific DNA binding"/>
    <property type="evidence" value="ECO:0007669"/>
    <property type="project" value="TreeGrafter"/>
</dbReference>
<evidence type="ECO:0000313" key="10">
    <source>
        <dbReference type="Proteomes" id="UP000762676"/>
    </source>
</evidence>
<keyword evidence="6" id="KW-0539">Nucleus</keyword>
<evidence type="ECO:0000256" key="7">
    <source>
        <dbReference type="SAM" id="MobiDB-lite"/>
    </source>
</evidence>
<organism evidence="9 10">
    <name type="scientific">Elysia marginata</name>
    <dbReference type="NCBI Taxonomy" id="1093978"/>
    <lineage>
        <taxon>Eukaryota</taxon>
        <taxon>Metazoa</taxon>
        <taxon>Spiralia</taxon>
        <taxon>Lophotrochozoa</taxon>
        <taxon>Mollusca</taxon>
        <taxon>Gastropoda</taxon>
        <taxon>Heterobranchia</taxon>
        <taxon>Euthyneura</taxon>
        <taxon>Panpulmonata</taxon>
        <taxon>Sacoglossa</taxon>
        <taxon>Placobranchoidea</taxon>
        <taxon>Plakobranchidae</taxon>
        <taxon>Elysia</taxon>
    </lineage>
</organism>
<dbReference type="GO" id="GO:0042127">
    <property type="term" value="P:regulation of cell population proliferation"/>
    <property type="evidence" value="ECO:0007669"/>
    <property type="project" value="TreeGrafter"/>
</dbReference>
<evidence type="ECO:0000256" key="3">
    <source>
        <dbReference type="ARBA" id="ARBA00023015"/>
    </source>
</evidence>
<dbReference type="Proteomes" id="UP000762676">
    <property type="component" value="Unassembled WGS sequence"/>
</dbReference>
<keyword evidence="5" id="KW-0804">Transcription</keyword>
<evidence type="ECO:0000259" key="8">
    <source>
        <dbReference type="Pfam" id="PF03299"/>
    </source>
</evidence>
<comment type="similarity">
    <text evidence="2">Belongs to the AP-2 family.</text>
</comment>
<dbReference type="InterPro" id="IPR013854">
    <property type="entry name" value="TF_AP2_C"/>
</dbReference>
<comment type="subcellular location">
    <subcellularLocation>
        <location evidence="1">Nucleus</location>
    </subcellularLocation>
</comment>
<dbReference type="Pfam" id="PF03299">
    <property type="entry name" value="TF_AP-2"/>
    <property type="match status" value="1"/>
</dbReference>
<accession>A0AAV4IHK7</accession>
<evidence type="ECO:0000313" key="9">
    <source>
        <dbReference type="EMBL" id="GFS09482.1"/>
    </source>
</evidence>
<protein>
    <submittedName>
        <fullName evidence="9">Transcription factor AP-2 alpha</fullName>
    </submittedName>
</protein>
<dbReference type="AlphaFoldDB" id="A0AAV4IHK7"/>
<keyword evidence="4" id="KW-0238">DNA-binding</keyword>
<dbReference type="EMBL" id="BMAT01002576">
    <property type="protein sequence ID" value="GFS09482.1"/>
    <property type="molecule type" value="Genomic_DNA"/>
</dbReference>
<keyword evidence="10" id="KW-1185">Reference proteome</keyword>
<keyword evidence="3" id="KW-0805">Transcription regulation</keyword>
<evidence type="ECO:0000256" key="1">
    <source>
        <dbReference type="ARBA" id="ARBA00004123"/>
    </source>
</evidence>
<reference evidence="9 10" key="1">
    <citation type="journal article" date="2021" name="Elife">
        <title>Chloroplast acquisition without the gene transfer in kleptoplastic sea slugs, Plakobranchus ocellatus.</title>
        <authorList>
            <person name="Maeda T."/>
            <person name="Takahashi S."/>
            <person name="Yoshida T."/>
            <person name="Shimamura S."/>
            <person name="Takaki Y."/>
            <person name="Nagai Y."/>
            <person name="Toyoda A."/>
            <person name="Suzuki Y."/>
            <person name="Arimoto A."/>
            <person name="Ishii H."/>
            <person name="Satoh N."/>
            <person name="Nishiyama T."/>
            <person name="Hasebe M."/>
            <person name="Maruyama T."/>
            <person name="Minagawa J."/>
            <person name="Obokata J."/>
            <person name="Shigenobu S."/>
        </authorList>
    </citation>
    <scope>NUCLEOTIDE SEQUENCE [LARGE SCALE GENOMIC DNA]</scope>
</reference>
<dbReference type="GO" id="GO:0000981">
    <property type="term" value="F:DNA-binding transcription factor activity, RNA polymerase II-specific"/>
    <property type="evidence" value="ECO:0007669"/>
    <property type="project" value="TreeGrafter"/>
</dbReference>
<proteinExistence type="inferred from homology"/>
<feature type="domain" description="Transcription factor AP-2 C-terminal" evidence="8">
    <location>
        <begin position="50"/>
        <end position="93"/>
    </location>
</feature>
<dbReference type="PANTHER" id="PTHR10812:SF17">
    <property type="entry name" value="TRANSCRIPTION FACTOR AP-2, ISOFORM D"/>
    <property type="match status" value="1"/>
</dbReference>
<comment type="caution">
    <text evidence="9">The sequence shown here is derived from an EMBL/GenBank/DDBJ whole genome shotgun (WGS) entry which is preliminary data.</text>
</comment>
<dbReference type="PANTHER" id="PTHR10812">
    <property type="entry name" value="TRANSCRIPTION FACTOR AP-2"/>
    <property type="match status" value="1"/>
</dbReference>
<evidence type="ECO:0000256" key="5">
    <source>
        <dbReference type="ARBA" id="ARBA00023163"/>
    </source>
</evidence>
<dbReference type="InterPro" id="IPR004979">
    <property type="entry name" value="TF_AP2"/>
</dbReference>
<gene>
    <name evidence="9" type="ORF">ElyMa_001299600</name>
</gene>
<feature type="region of interest" description="Disordered" evidence="7">
    <location>
        <begin position="1"/>
        <end position="29"/>
    </location>
</feature>
<name>A0AAV4IHK7_9GAST</name>
<dbReference type="GO" id="GO:0005634">
    <property type="term" value="C:nucleus"/>
    <property type="evidence" value="ECO:0007669"/>
    <property type="project" value="UniProtKB-SubCell"/>
</dbReference>
<evidence type="ECO:0000256" key="2">
    <source>
        <dbReference type="ARBA" id="ARBA00007770"/>
    </source>
</evidence>
<evidence type="ECO:0000256" key="6">
    <source>
        <dbReference type="ARBA" id="ARBA00023242"/>
    </source>
</evidence>